<sequence>MVEVKAYKLPPTPLIPNSPYPLLHYPGVLSKKAGSEYYDAGDVYDMFQRNGWGVQWIFRYGPTQESHYHSAAHECMAVLSGTATIRFGVADTSEDLEESTHGKSWESGALELHAKAGDVFVLPAGLAHKTYDTTPAEFALLTPGRDAKWSSQLPEPAKTLRSIQLDGFTMLGAYPIGSRWDFAIGGKDDGHFQETWSVPKPEKDPVIGSAPEGLIGQWKATRKAKL</sequence>
<proteinExistence type="predicted"/>
<evidence type="ECO:0000313" key="2">
    <source>
        <dbReference type="EMBL" id="USW51068.1"/>
    </source>
</evidence>
<dbReference type="EMBL" id="CP099420">
    <property type="protein sequence ID" value="USW51068.1"/>
    <property type="molecule type" value="Genomic_DNA"/>
</dbReference>
<gene>
    <name evidence="2" type="ORF">Slin15195_G043870</name>
</gene>
<dbReference type="Pfam" id="PF00190">
    <property type="entry name" value="Cupin_1"/>
    <property type="match status" value="1"/>
</dbReference>
<dbReference type="InterPro" id="IPR011051">
    <property type="entry name" value="RmlC_Cupin_sf"/>
</dbReference>
<protein>
    <submittedName>
        <fullName evidence="2">RmlC-like cupin domain superfamily, rmlC-like jelly roll protein</fullName>
    </submittedName>
</protein>
<organism evidence="2 3">
    <name type="scientific">Septoria linicola</name>
    <dbReference type="NCBI Taxonomy" id="215465"/>
    <lineage>
        <taxon>Eukaryota</taxon>
        <taxon>Fungi</taxon>
        <taxon>Dikarya</taxon>
        <taxon>Ascomycota</taxon>
        <taxon>Pezizomycotina</taxon>
        <taxon>Dothideomycetes</taxon>
        <taxon>Dothideomycetidae</taxon>
        <taxon>Mycosphaerellales</taxon>
        <taxon>Mycosphaerellaceae</taxon>
        <taxon>Septoria</taxon>
    </lineage>
</organism>
<dbReference type="Gene3D" id="2.60.120.10">
    <property type="entry name" value="Jelly Rolls"/>
    <property type="match status" value="1"/>
</dbReference>
<reference evidence="2" key="1">
    <citation type="submission" date="2022-06" db="EMBL/GenBank/DDBJ databases">
        <title>Complete genome sequences of two strains of the flax pathogen Septoria linicola.</title>
        <authorList>
            <person name="Lapalu N."/>
            <person name="Simon A."/>
            <person name="Demenou B."/>
            <person name="Paumier D."/>
            <person name="Guillot M.-P."/>
            <person name="Gout L."/>
            <person name="Valade R."/>
        </authorList>
    </citation>
    <scope>NUCLEOTIDE SEQUENCE</scope>
    <source>
        <strain evidence="2">SE15195</strain>
    </source>
</reference>
<accession>A0A9Q9AQ49</accession>
<evidence type="ECO:0000259" key="1">
    <source>
        <dbReference type="Pfam" id="PF00190"/>
    </source>
</evidence>
<dbReference type="AlphaFoldDB" id="A0A9Q9AQ49"/>
<dbReference type="PANTHER" id="PTHR36448">
    <property type="entry name" value="BLR7373 PROTEIN"/>
    <property type="match status" value="1"/>
</dbReference>
<dbReference type="CDD" id="cd02219">
    <property type="entry name" value="cupin_YjlB-like"/>
    <property type="match status" value="1"/>
</dbReference>
<dbReference type="InterPro" id="IPR047121">
    <property type="entry name" value="YjiB-like"/>
</dbReference>
<dbReference type="PANTHER" id="PTHR36448:SF3">
    <property type="entry name" value="CUPIN TYPE-2 DOMAIN-CONTAINING PROTEIN"/>
    <property type="match status" value="1"/>
</dbReference>
<dbReference type="SUPFAM" id="SSF51182">
    <property type="entry name" value="RmlC-like cupins"/>
    <property type="match status" value="1"/>
</dbReference>
<evidence type="ECO:0000313" key="3">
    <source>
        <dbReference type="Proteomes" id="UP001056384"/>
    </source>
</evidence>
<keyword evidence="3" id="KW-1185">Reference proteome</keyword>
<feature type="domain" description="Cupin type-1" evidence="1">
    <location>
        <begin position="67"/>
        <end position="133"/>
    </location>
</feature>
<dbReference type="InterPro" id="IPR006045">
    <property type="entry name" value="Cupin_1"/>
</dbReference>
<name>A0A9Q9AQ49_9PEZI</name>
<dbReference type="Proteomes" id="UP001056384">
    <property type="component" value="Chromosome 3"/>
</dbReference>
<dbReference type="InterPro" id="IPR014710">
    <property type="entry name" value="RmlC-like_jellyroll"/>
</dbReference>